<gene>
    <name evidence="3" type="ORF">L486_00774</name>
</gene>
<name>A0A1B9J016_9TREE</name>
<feature type="region of interest" description="Disordered" evidence="1">
    <location>
        <begin position="249"/>
        <end position="292"/>
    </location>
</feature>
<evidence type="ECO:0000256" key="2">
    <source>
        <dbReference type="SAM" id="Phobius"/>
    </source>
</evidence>
<feature type="transmembrane region" description="Helical" evidence="2">
    <location>
        <begin position="117"/>
        <end position="138"/>
    </location>
</feature>
<dbReference type="EMBL" id="KI669459">
    <property type="protein sequence ID" value="OCF61130.1"/>
    <property type="molecule type" value="Genomic_DNA"/>
</dbReference>
<feature type="compositionally biased region" description="Basic and acidic residues" evidence="1">
    <location>
        <begin position="249"/>
        <end position="263"/>
    </location>
</feature>
<keyword evidence="2" id="KW-0812">Transmembrane</keyword>
<evidence type="ECO:0000313" key="3">
    <source>
        <dbReference type="EMBL" id="OCF61130.1"/>
    </source>
</evidence>
<dbReference type="OrthoDB" id="2564613at2759"/>
<keyword evidence="2" id="KW-1133">Transmembrane helix</keyword>
<reference evidence="4" key="2">
    <citation type="submission" date="2013-12" db="EMBL/GenBank/DDBJ databases">
        <title>Evolution of pathogenesis and genome organization in the Tremellales.</title>
        <authorList>
            <person name="Cuomo C."/>
            <person name="Litvintseva A."/>
            <person name="Heitman J."/>
            <person name="Chen Y."/>
            <person name="Sun S."/>
            <person name="Springer D."/>
            <person name="Dromer F."/>
            <person name="Young S."/>
            <person name="Zeng Q."/>
            <person name="Chapman S."/>
            <person name="Gujja S."/>
            <person name="Saif S."/>
            <person name="Birren B."/>
        </authorList>
    </citation>
    <scope>NUCLEOTIDE SEQUENCE [LARGE SCALE GENOMIC DNA]</scope>
    <source>
        <strain evidence="4">CBS 10435</strain>
    </source>
</reference>
<organism evidence="3 4">
    <name type="scientific">Kwoniella mangroviensis CBS 10435</name>
    <dbReference type="NCBI Taxonomy" id="1331196"/>
    <lineage>
        <taxon>Eukaryota</taxon>
        <taxon>Fungi</taxon>
        <taxon>Dikarya</taxon>
        <taxon>Basidiomycota</taxon>
        <taxon>Agaricomycotina</taxon>
        <taxon>Tremellomycetes</taxon>
        <taxon>Tremellales</taxon>
        <taxon>Cryptococcaceae</taxon>
        <taxon>Kwoniella</taxon>
    </lineage>
</organism>
<protein>
    <submittedName>
        <fullName evidence="3">Uncharacterized protein</fullName>
    </submittedName>
</protein>
<feature type="transmembrane region" description="Helical" evidence="2">
    <location>
        <begin position="20"/>
        <end position="40"/>
    </location>
</feature>
<proteinExistence type="predicted"/>
<accession>A0A1B9J016</accession>
<feature type="transmembrane region" description="Helical" evidence="2">
    <location>
        <begin position="150"/>
        <end position="173"/>
    </location>
</feature>
<keyword evidence="4" id="KW-1185">Reference proteome</keyword>
<evidence type="ECO:0000313" key="4">
    <source>
        <dbReference type="Proteomes" id="UP000092583"/>
    </source>
</evidence>
<reference evidence="3 4" key="1">
    <citation type="submission" date="2013-07" db="EMBL/GenBank/DDBJ databases">
        <title>The Genome Sequence of Kwoniella mangroviensis CBS10435.</title>
        <authorList>
            <consortium name="The Broad Institute Genome Sequencing Platform"/>
            <person name="Cuomo C."/>
            <person name="Litvintseva A."/>
            <person name="Chen Y."/>
            <person name="Heitman J."/>
            <person name="Sun S."/>
            <person name="Springer D."/>
            <person name="Dromer F."/>
            <person name="Young S.K."/>
            <person name="Zeng Q."/>
            <person name="Gargeya S."/>
            <person name="Fitzgerald M."/>
            <person name="Abouelleil A."/>
            <person name="Alvarado L."/>
            <person name="Berlin A.M."/>
            <person name="Chapman S.B."/>
            <person name="Dewar J."/>
            <person name="Goldberg J."/>
            <person name="Griggs A."/>
            <person name="Gujja S."/>
            <person name="Hansen M."/>
            <person name="Howarth C."/>
            <person name="Imamovic A."/>
            <person name="Larimer J."/>
            <person name="McCowan C."/>
            <person name="Murphy C."/>
            <person name="Pearson M."/>
            <person name="Priest M."/>
            <person name="Roberts A."/>
            <person name="Saif S."/>
            <person name="Shea T."/>
            <person name="Sykes S."/>
            <person name="Wortman J."/>
            <person name="Nusbaum C."/>
            <person name="Birren B."/>
        </authorList>
    </citation>
    <scope>NUCLEOTIDE SEQUENCE [LARGE SCALE GENOMIC DNA]</scope>
    <source>
        <strain evidence="3 4">CBS 10435</strain>
    </source>
</reference>
<feature type="transmembrane region" description="Helical" evidence="2">
    <location>
        <begin position="185"/>
        <end position="204"/>
    </location>
</feature>
<keyword evidence="2" id="KW-0472">Membrane</keyword>
<dbReference type="Proteomes" id="UP000092583">
    <property type="component" value="Unassembled WGS sequence"/>
</dbReference>
<sequence length="292" mass="33216">MSFYSRCIPSSPSRLFKIQASIATHFLALLNIVFLVLPGVSGPNVGFFWLRVEYNGQSQSQSQSIQTAKGVNVNGTVEEDGENWYLGGFGVCKLGEKCQPGLSPPDYYTPIQQVLQLHLAITAIFFVNWILSYVLFSFPQSISSKRYSTLIPLFAPFFTCIIFIADLCVAHALEIKEGVKEVEKIDVFWLGTVAFVFSILWCIFAELDGMYKRHDFAEFNKPIVEPEPERGLAEKAVHGVYSLWPWRREEKSRENGRKREDKHNHRSRSGSKGAKRKSHHRSQSMNKRSETA</sequence>
<dbReference type="AlphaFoldDB" id="A0A1B9J016"/>
<evidence type="ECO:0000256" key="1">
    <source>
        <dbReference type="SAM" id="MobiDB-lite"/>
    </source>
</evidence>
<feature type="compositionally biased region" description="Basic residues" evidence="1">
    <location>
        <begin position="264"/>
        <end position="282"/>
    </location>
</feature>